<comment type="caution">
    <text evidence="7">The sequence shown here is derived from an EMBL/GenBank/DDBJ whole genome shotgun (WGS) entry which is preliminary data.</text>
</comment>
<dbReference type="PANTHER" id="PTHR42198:SF1">
    <property type="entry name" value="INTEGRAL MEMBRANE PROTEIN"/>
    <property type="match status" value="1"/>
</dbReference>
<evidence type="ECO:0000256" key="6">
    <source>
        <dbReference type="SAM" id="Phobius"/>
    </source>
</evidence>
<dbReference type="SMART" id="SM01415">
    <property type="entry name" value="DUF106"/>
    <property type="match status" value="1"/>
</dbReference>
<dbReference type="OrthoDB" id="84619at2157"/>
<evidence type="ECO:0000256" key="5">
    <source>
        <dbReference type="SAM" id="Coils"/>
    </source>
</evidence>
<evidence type="ECO:0000256" key="1">
    <source>
        <dbReference type="ARBA" id="ARBA00004141"/>
    </source>
</evidence>
<dbReference type="GO" id="GO:0016020">
    <property type="term" value="C:membrane"/>
    <property type="evidence" value="ECO:0007669"/>
    <property type="project" value="UniProtKB-SubCell"/>
</dbReference>
<comment type="subcellular location">
    <subcellularLocation>
        <location evidence="1">Membrane</location>
        <topology evidence="1">Multi-pass membrane protein</topology>
    </subcellularLocation>
</comment>
<dbReference type="Pfam" id="PF01956">
    <property type="entry name" value="EMC3_TMCO1"/>
    <property type="match status" value="1"/>
</dbReference>
<dbReference type="Proteomes" id="UP000570823">
    <property type="component" value="Unassembled WGS sequence"/>
</dbReference>
<protein>
    <submittedName>
        <fullName evidence="7">DUF106 domain-containing protein</fullName>
    </submittedName>
</protein>
<evidence type="ECO:0000256" key="2">
    <source>
        <dbReference type="ARBA" id="ARBA00022692"/>
    </source>
</evidence>
<gene>
    <name evidence="7" type="ORF">HWN36_04680</name>
</gene>
<evidence type="ECO:0000256" key="3">
    <source>
        <dbReference type="ARBA" id="ARBA00022989"/>
    </source>
</evidence>
<evidence type="ECO:0000313" key="8">
    <source>
        <dbReference type="Proteomes" id="UP000570823"/>
    </source>
</evidence>
<feature type="transmembrane region" description="Helical" evidence="6">
    <location>
        <begin position="7"/>
        <end position="28"/>
    </location>
</feature>
<keyword evidence="5" id="KW-0175">Coiled coil</keyword>
<feature type="coiled-coil region" evidence="5">
    <location>
        <begin position="78"/>
        <end position="124"/>
    </location>
</feature>
<sequence>MALKDHGGTIAIVFTMLIMISYGIPSIREGVGGAMDLIFGPMIDDWKIPFFVLIMIMSAITGLYSSLIQKYTIDYEKMQRVQAQMKEFQKEFREAQLGGDEKKIKKLEAKRDRMMQDQMELSKQQFQPMAYILLVSVPIFFWLLYRLPSVTQTMTLPFAGTVSFGEMVMGFVPIWILWYMLCSLAISQVIRKSLNIGGL</sequence>
<keyword evidence="2 6" id="KW-0812">Transmembrane</keyword>
<name>A0A7K4HN31_9EURY</name>
<dbReference type="InterPro" id="IPR038978">
    <property type="entry name" value="MJ0935"/>
</dbReference>
<evidence type="ECO:0000313" key="7">
    <source>
        <dbReference type="EMBL" id="NVO66619.1"/>
    </source>
</evidence>
<feature type="transmembrane region" description="Helical" evidence="6">
    <location>
        <begin position="129"/>
        <end position="147"/>
    </location>
</feature>
<organism evidence="7 8">
    <name type="scientific">Methanofollis tationis</name>
    <dbReference type="NCBI Taxonomy" id="81417"/>
    <lineage>
        <taxon>Archaea</taxon>
        <taxon>Methanobacteriati</taxon>
        <taxon>Methanobacteriota</taxon>
        <taxon>Stenosarchaea group</taxon>
        <taxon>Methanomicrobia</taxon>
        <taxon>Methanomicrobiales</taxon>
        <taxon>Methanomicrobiaceae</taxon>
        <taxon>Methanofollis</taxon>
    </lineage>
</organism>
<feature type="transmembrane region" description="Helical" evidence="6">
    <location>
        <begin position="48"/>
        <end position="68"/>
    </location>
</feature>
<keyword evidence="3 6" id="KW-1133">Transmembrane helix</keyword>
<keyword evidence="4 6" id="KW-0472">Membrane</keyword>
<keyword evidence="8" id="KW-1185">Reference proteome</keyword>
<feature type="transmembrane region" description="Helical" evidence="6">
    <location>
        <begin position="167"/>
        <end position="186"/>
    </location>
</feature>
<dbReference type="PANTHER" id="PTHR42198">
    <property type="entry name" value="INTEGRAL MEMBRANE PROTEIN"/>
    <property type="match status" value="1"/>
</dbReference>
<dbReference type="RefSeq" id="WP_176788297.1">
    <property type="nucleotide sequence ID" value="NZ_JABXWR010000001.1"/>
</dbReference>
<dbReference type="InterPro" id="IPR002809">
    <property type="entry name" value="EMC3/TMCO1"/>
</dbReference>
<reference evidence="7 8" key="1">
    <citation type="submission" date="2020-06" db="EMBL/GenBank/DDBJ databases">
        <title>Methanofollis fontis sp. nov., a methanogen isolated from marine sediments near a cold seep at Four-Way Closure Ridge offshore southwestern Taiwan.</title>
        <authorList>
            <person name="Chen S.-C."/>
            <person name="Teng N.-H."/>
            <person name="Lin Y.-S."/>
            <person name="Lai M.-C."/>
            <person name="Chen H.-H."/>
            <person name="Wang C.-C."/>
        </authorList>
    </citation>
    <scope>NUCLEOTIDE SEQUENCE [LARGE SCALE GENOMIC DNA]</scope>
    <source>
        <strain evidence="7 8">DSM 2702</strain>
    </source>
</reference>
<accession>A0A7K4HN31</accession>
<dbReference type="EMBL" id="JABXWR010000001">
    <property type="protein sequence ID" value="NVO66619.1"/>
    <property type="molecule type" value="Genomic_DNA"/>
</dbReference>
<proteinExistence type="predicted"/>
<evidence type="ECO:0000256" key="4">
    <source>
        <dbReference type="ARBA" id="ARBA00023136"/>
    </source>
</evidence>
<dbReference type="AlphaFoldDB" id="A0A7K4HN31"/>